<evidence type="ECO:0000256" key="2">
    <source>
        <dbReference type="SAM" id="Phobius"/>
    </source>
</evidence>
<keyword evidence="4" id="KW-0012">Acyltransferase</keyword>
<reference evidence="4 5" key="1">
    <citation type="submission" date="2023-05" db="EMBL/GenBank/DDBJ databases">
        <title>Draft genome sequence of Streptomyces sp. B-S-A8 isolated from a cave soil in Thailand.</title>
        <authorList>
            <person name="Chamroensaksri N."/>
            <person name="Muangham S."/>
        </authorList>
    </citation>
    <scope>NUCLEOTIDE SEQUENCE [LARGE SCALE GENOMIC DNA]</scope>
    <source>
        <strain evidence="4 5">B-S-A8</strain>
    </source>
</reference>
<feature type="transmembrane region" description="Helical" evidence="2">
    <location>
        <begin position="343"/>
        <end position="368"/>
    </location>
</feature>
<dbReference type="PANTHER" id="PTHR23028">
    <property type="entry name" value="ACETYLTRANSFERASE"/>
    <property type="match status" value="1"/>
</dbReference>
<sequence length="410" mass="44850">MAVPRTATTAGEPPQRRATLPSLTGIRFLAALLVFLAHSTMLFNPLQPKEPFTFFGDPDVAKPLAEFFDSAGNVGVSFFFVLSGFVLTWSSTPGDRITGFWRRRAVKVYPNHVVTWALAMLLFASATPLHAWLPNLFLVHTFSNQADTVQSVNFPSWSLCAELLFYALFPLFIILVRRIAPGRLWLWAGAMVAGVAAVTLVTPLIPGDARLPGLELTVNQQWFSYAFPPPRLFEFVLGMILARIVIAGRWPRVGLLPSTILFAVGYYGAIVAPAPYSFSLTTVVPIGMIICAAASADLRGEGGWLCGRTMVWLGNVSFAFYLVQVLVIFYARPQLLGGHTFGTVAAFGLLIALFLANLLAAWLLYGLVEKPMMHRWSRSRKGPIPGPPTTTQQTQSAPRGTEHVPTGETV</sequence>
<feature type="transmembrane region" description="Helical" evidence="2">
    <location>
        <begin position="25"/>
        <end position="43"/>
    </location>
</feature>
<comment type="caution">
    <text evidence="4">The sequence shown here is derived from an EMBL/GenBank/DDBJ whole genome shotgun (WGS) entry which is preliminary data.</text>
</comment>
<feature type="transmembrane region" description="Helical" evidence="2">
    <location>
        <begin position="113"/>
        <end position="134"/>
    </location>
</feature>
<evidence type="ECO:0000256" key="1">
    <source>
        <dbReference type="SAM" id="MobiDB-lite"/>
    </source>
</evidence>
<protein>
    <submittedName>
        <fullName evidence="4">Acyltransferase</fullName>
        <ecNumber evidence="4">2.3.-.-</ecNumber>
    </submittedName>
</protein>
<feature type="region of interest" description="Disordered" evidence="1">
    <location>
        <begin position="378"/>
        <end position="410"/>
    </location>
</feature>
<dbReference type="InterPro" id="IPR002656">
    <property type="entry name" value="Acyl_transf_3_dom"/>
</dbReference>
<organism evidence="4 5">
    <name type="scientific">Streptomyces solicavernae</name>
    <dbReference type="NCBI Taxonomy" id="3043614"/>
    <lineage>
        <taxon>Bacteria</taxon>
        <taxon>Bacillati</taxon>
        <taxon>Actinomycetota</taxon>
        <taxon>Actinomycetes</taxon>
        <taxon>Kitasatosporales</taxon>
        <taxon>Streptomycetaceae</taxon>
        <taxon>Streptomyces</taxon>
    </lineage>
</organism>
<proteinExistence type="predicted"/>
<keyword evidence="5" id="KW-1185">Reference proteome</keyword>
<feature type="transmembrane region" description="Helical" evidence="2">
    <location>
        <begin position="278"/>
        <end position="298"/>
    </location>
</feature>
<keyword evidence="2" id="KW-0472">Membrane</keyword>
<evidence type="ECO:0000313" key="4">
    <source>
        <dbReference type="EMBL" id="MDI3390551.1"/>
    </source>
</evidence>
<dbReference type="EC" id="2.3.-.-" evidence="4"/>
<feature type="transmembrane region" description="Helical" evidence="2">
    <location>
        <begin position="310"/>
        <end position="331"/>
    </location>
</feature>
<dbReference type="Pfam" id="PF01757">
    <property type="entry name" value="Acyl_transf_3"/>
    <property type="match status" value="1"/>
</dbReference>
<evidence type="ECO:0000259" key="3">
    <source>
        <dbReference type="Pfam" id="PF01757"/>
    </source>
</evidence>
<dbReference type="PANTHER" id="PTHR23028:SF53">
    <property type="entry name" value="ACYL_TRANSF_3 DOMAIN-CONTAINING PROTEIN"/>
    <property type="match status" value="1"/>
</dbReference>
<dbReference type="RefSeq" id="WP_282517038.1">
    <property type="nucleotide sequence ID" value="NZ_JASCIR010000054.1"/>
</dbReference>
<feature type="transmembrane region" description="Helical" evidence="2">
    <location>
        <begin position="184"/>
        <end position="205"/>
    </location>
</feature>
<feature type="transmembrane region" description="Helical" evidence="2">
    <location>
        <begin position="253"/>
        <end position="272"/>
    </location>
</feature>
<keyword evidence="4" id="KW-0808">Transferase</keyword>
<name>A0ABT6S3S9_9ACTN</name>
<feature type="transmembrane region" description="Helical" evidence="2">
    <location>
        <begin position="154"/>
        <end position="177"/>
    </location>
</feature>
<feature type="transmembrane region" description="Helical" evidence="2">
    <location>
        <begin position="225"/>
        <end position="246"/>
    </location>
</feature>
<gene>
    <name evidence="4" type="ORF">QIS99_30800</name>
</gene>
<accession>A0ABT6S3S9</accession>
<dbReference type="InterPro" id="IPR050879">
    <property type="entry name" value="Acyltransferase_3"/>
</dbReference>
<keyword evidence="2" id="KW-1133">Transmembrane helix</keyword>
<feature type="domain" description="Acyltransferase 3" evidence="3">
    <location>
        <begin position="22"/>
        <end position="365"/>
    </location>
</feature>
<dbReference type="EMBL" id="JASCIR010000054">
    <property type="protein sequence ID" value="MDI3390551.1"/>
    <property type="molecule type" value="Genomic_DNA"/>
</dbReference>
<feature type="transmembrane region" description="Helical" evidence="2">
    <location>
        <begin position="74"/>
        <end position="92"/>
    </location>
</feature>
<evidence type="ECO:0000313" key="5">
    <source>
        <dbReference type="Proteomes" id="UP001224661"/>
    </source>
</evidence>
<dbReference type="GO" id="GO:0016746">
    <property type="term" value="F:acyltransferase activity"/>
    <property type="evidence" value="ECO:0007669"/>
    <property type="project" value="UniProtKB-KW"/>
</dbReference>
<dbReference type="Proteomes" id="UP001224661">
    <property type="component" value="Unassembled WGS sequence"/>
</dbReference>
<keyword evidence="2" id="KW-0812">Transmembrane</keyword>